<dbReference type="Proteomes" id="UP000264036">
    <property type="component" value="Unassembled WGS sequence"/>
</dbReference>
<organism evidence="1 2">
    <name type="scientific">Advenella kashmirensis</name>
    <dbReference type="NCBI Taxonomy" id="310575"/>
    <lineage>
        <taxon>Bacteria</taxon>
        <taxon>Pseudomonadati</taxon>
        <taxon>Pseudomonadota</taxon>
        <taxon>Betaproteobacteria</taxon>
        <taxon>Burkholderiales</taxon>
        <taxon>Alcaligenaceae</taxon>
    </lineage>
</organism>
<dbReference type="SUPFAM" id="SSF102588">
    <property type="entry name" value="LmbE-like"/>
    <property type="match status" value="1"/>
</dbReference>
<sequence length="444" mass="49456">MVTPMHRGSLLVQAGQAPAISLEALAGRANILVLSPHPDDETLGCAQAIAAACDLGRKVIVVAVTNGNLSHPQSQRYPKAALAALRKQECIEALDALGGVGVVPVFMDYDDQCAPHAVAEQVICVARLEQWVHEYEITAIWTTWEQDPHCDHQRVARLGELLLARQPQLRLFKYPIWGRFLPEAQAVEGTLYQFTGTGEGDRNRKARAIDCYRSQTTTLIDDDPQGFVMAPETRAHFLETPELFISYDIPARRLEFDALYMTDPDPWQFLTSKYEKNKYAATLSALPQSHYQCAVEAGCSIGVLTERLSACCDQVIGLDISSVAIDLARSRNRHIPQIQFRQAQLPEAWPDEPADLIVLSEILYFLDHTQIDQLAAQMARSWKKNGDCIVVNFSGDTRQALQGEQASTIFCEAISRYARIECISSQRHEKYSLMVLTRAGGNDE</sequence>
<gene>
    <name evidence="1" type="ORF">DD666_05355</name>
</gene>
<dbReference type="CDD" id="cd02440">
    <property type="entry name" value="AdoMet_MTases"/>
    <property type="match status" value="1"/>
</dbReference>
<evidence type="ECO:0000313" key="1">
    <source>
        <dbReference type="EMBL" id="HBP28826.1"/>
    </source>
</evidence>
<dbReference type="EMBL" id="DOEK01000008">
    <property type="protein sequence ID" value="HBP28826.1"/>
    <property type="molecule type" value="Genomic_DNA"/>
</dbReference>
<dbReference type="Pfam" id="PF02585">
    <property type="entry name" value="PIG-L"/>
    <property type="match status" value="1"/>
</dbReference>
<evidence type="ECO:0000313" key="2">
    <source>
        <dbReference type="Proteomes" id="UP000264036"/>
    </source>
</evidence>
<name>A0A356LCU8_9BURK</name>
<dbReference type="InterPro" id="IPR008715">
    <property type="entry name" value="SAM-MeTfrase_NodS-like"/>
</dbReference>
<evidence type="ECO:0008006" key="3">
    <source>
        <dbReference type="Google" id="ProtNLM"/>
    </source>
</evidence>
<proteinExistence type="predicted"/>
<dbReference type="GO" id="GO:0016811">
    <property type="term" value="F:hydrolase activity, acting on carbon-nitrogen (but not peptide) bonds, in linear amides"/>
    <property type="evidence" value="ECO:0007669"/>
    <property type="project" value="TreeGrafter"/>
</dbReference>
<dbReference type="InterPro" id="IPR029063">
    <property type="entry name" value="SAM-dependent_MTases_sf"/>
</dbReference>
<dbReference type="GO" id="GO:0009312">
    <property type="term" value="P:oligosaccharide biosynthetic process"/>
    <property type="evidence" value="ECO:0007669"/>
    <property type="project" value="InterPro"/>
</dbReference>
<dbReference type="InterPro" id="IPR003737">
    <property type="entry name" value="GlcNAc_PI_deacetylase-related"/>
</dbReference>
<dbReference type="PANTHER" id="PTHR12993:SF29">
    <property type="entry name" value="BLR3841 PROTEIN"/>
    <property type="match status" value="1"/>
</dbReference>
<dbReference type="Gene3D" id="3.40.50.10320">
    <property type="entry name" value="LmbE-like"/>
    <property type="match status" value="1"/>
</dbReference>
<dbReference type="GO" id="GO:0008757">
    <property type="term" value="F:S-adenosylmethionine-dependent methyltransferase activity"/>
    <property type="evidence" value="ECO:0007669"/>
    <property type="project" value="InterPro"/>
</dbReference>
<dbReference type="AlphaFoldDB" id="A0A356LCU8"/>
<dbReference type="Gene3D" id="3.40.50.150">
    <property type="entry name" value="Vaccinia Virus protein VP39"/>
    <property type="match status" value="1"/>
</dbReference>
<dbReference type="SUPFAM" id="SSF53335">
    <property type="entry name" value="S-adenosyl-L-methionine-dependent methyltransferases"/>
    <property type="match status" value="1"/>
</dbReference>
<comment type="caution">
    <text evidence="1">The sequence shown here is derived from an EMBL/GenBank/DDBJ whole genome shotgun (WGS) entry which is preliminary data.</text>
</comment>
<accession>A0A356LCU8</accession>
<protein>
    <recommendedName>
        <fullName evidence="3">Methyltransferase domain-containing protein</fullName>
    </recommendedName>
</protein>
<dbReference type="PANTHER" id="PTHR12993">
    <property type="entry name" value="N-ACETYLGLUCOSAMINYL-PHOSPHATIDYLINOSITOL DE-N-ACETYLASE-RELATED"/>
    <property type="match status" value="1"/>
</dbReference>
<dbReference type="Pfam" id="PF05401">
    <property type="entry name" value="NodS"/>
    <property type="match status" value="1"/>
</dbReference>
<dbReference type="InterPro" id="IPR024078">
    <property type="entry name" value="LmbE-like_dom_sf"/>
</dbReference>
<reference evidence="1 2" key="1">
    <citation type="journal article" date="2018" name="Nat. Biotechnol.">
        <title>A standardized bacterial taxonomy based on genome phylogeny substantially revises the tree of life.</title>
        <authorList>
            <person name="Parks D.H."/>
            <person name="Chuvochina M."/>
            <person name="Waite D.W."/>
            <person name="Rinke C."/>
            <person name="Skarshewski A."/>
            <person name="Chaumeil P.A."/>
            <person name="Hugenholtz P."/>
        </authorList>
    </citation>
    <scope>NUCLEOTIDE SEQUENCE [LARGE SCALE GENOMIC DNA]</scope>
    <source>
        <strain evidence="1">UBA10707</strain>
    </source>
</reference>